<accession>M4NSI3</accession>
<dbReference type="SUPFAM" id="SSF47598">
    <property type="entry name" value="Ribbon-helix-helix"/>
    <property type="match status" value="1"/>
</dbReference>
<dbReference type="OrthoDB" id="2389872at2"/>
<dbReference type="GO" id="GO:0006355">
    <property type="term" value="P:regulation of DNA-templated transcription"/>
    <property type="evidence" value="ECO:0007669"/>
    <property type="project" value="InterPro"/>
</dbReference>
<dbReference type="eggNOG" id="COG4691">
    <property type="taxonomic scope" value="Bacteria"/>
</dbReference>
<dbReference type="Gene3D" id="1.10.1220.10">
    <property type="entry name" value="Met repressor-like"/>
    <property type="match status" value="1"/>
</dbReference>
<organism evidence="2 3">
    <name type="scientific">Rhodanobacter denitrificans</name>
    <dbReference type="NCBI Taxonomy" id="666685"/>
    <lineage>
        <taxon>Bacteria</taxon>
        <taxon>Pseudomonadati</taxon>
        <taxon>Pseudomonadota</taxon>
        <taxon>Gammaproteobacteria</taxon>
        <taxon>Lysobacterales</taxon>
        <taxon>Rhodanobacteraceae</taxon>
        <taxon>Rhodanobacter</taxon>
    </lineage>
</organism>
<dbReference type="STRING" id="666685.R2APBS1_3403"/>
<reference evidence="2 3" key="1">
    <citation type="submission" date="2012-04" db="EMBL/GenBank/DDBJ databases">
        <title>Complete genome of Rhodanobacter sp. 2APBS1.</title>
        <authorList>
            <consortium name="US DOE Joint Genome Institute"/>
            <person name="Huntemann M."/>
            <person name="Wei C.-L."/>
            <person name="Han J."/>
            <person name="Detter J.C."/>
            <person name="Han C."/>
            <person name="Tapia R."/>
            <person name="Munk A.C.C."/>
            <person name="Chen A."/>
            <person name="Krypides N."/>
            <person name="Mavromatis K."/>
            <person name="Markowitz V."/>
            <person name="Szeto E."/>
            <person name="Ivanova N."/>
            <person name="Mikhailova N."/>
            <person name="Ovchinnikova G."/>
            <person name="Pagani I."/>
            <person name="Pati A."/>
            <person name="Goodwin L."/>
            <person name="Peters L."/>
            <person name="Pitluck S."/>
            <person name="Woyke T."/>
            <person name="Prakash O."/>
            <person name="Elkins J."/>
            <person name="Brown S."/>
            <person name="Palumbo A."/>
            <person name="Hemme C."/>
            <person name="Zhou J."/>
            <person name="Watson D."/>
            <person name="Jardine P."/>
            <person name="Kostka J."/>
            <person name="Green S."/>
        </authorList>
    </citation>
    <scope>NUCLEOTIDE SEQUENCE [LARGE SCALE GENOMIC DNA]</scope>
    <source>
        <strain evidence="2 3">2APBS1</strain>
    </source>
</reference>
<keyword evidence="3" id="KW-1185">Reference proteome</keyword>
<feature type="domain" description="Antitoxin FitA-like ribbon-helix-helix" evidence="1">
    <location>
        <begin position="4"/>
        <end position="41"/>
    </location>
</feature>
<dbReference type="KEGG" id="rhd:R2APBS1_3403"/>
<name>M4NSI3_9GAMM</name>
<dbReference type="Pfam" id="PF22513">
    <property type="entry name" value="FitA-like_RHH"/>
    <property type="match status" value="1"/>
</dbReference>
<proteinExistence type="predicted"/>
<evidence type="ECO:0000259" key="1">
    <source>
        <dbReference type="Pfam" id="PF22513"/>
    </source>
</evidence>
<dbReference type="EMBL" id="CP003470">
    <property type="protein sequence ID" value="AGG90466.1"/>
    <property type="molecule type" value="Genomic_DNA"/>
</dbReference>
<dbReference type="HOGENOM" id="CLU_168829_2_1_6"/>
<evidence type="ECO:0000313" key="2">
    <source>
        <dbReference type="EMBL" id="AGG90466.1"/>
    </source>
</evidence>
<sequence length="83" mass="9307">MTTTMTIRNIDDQLKARLRMKAAMHGRSMEEEARDILRAALSVQPVRATTLVEAIRARIAPLKGIELTLPERGPLREPPEFGV</sequence>
<dbReference type="InterPro" id="IPR053853">
    <property type="entry name" value="FitA-like_RHH"/>
</dbReference>
<evidence type="ECO:0000313" key="3">
    <source>
        <dbReference type="Proteomes" id="UP000011859"/>
    </source>
</evidence>
<dbReference type="AlphaFoldDB" id="M4NSI3"/>
<dbReference type="InterPro" id="IPR010985">
    <property type="entry name" value="Ribbon_hlx_hlx"/>
</dbReference>
<dbReference type="InterPro" id="IPR013321">
    <property type="entry name" value="Arc_rbn_hlx_hlx"/>
</dbReference>
<dbReference type="Proteomes" id="UP000011859">
    <property type="component" value="Chromosome"/>
</dbReference>
<protein>
    <recommendedName>
        <fullName evidence="1">Antitoxin FitA-like ribbon-helix-helix domain-containing protein</fullName>
    </recommendedName>
</protein>
<gene>
    <name evidence="2" type="ORF">R2APBS1_3403</name>
</gene>